<comment type="subcellular location">
    <subcellularLocation>
        <location evidence="1">Cytoplasm</location>
    </subcellularLocation>
</comment>
<name>A0A2A6BMN0_PRIPA</name>
<protein>
    <submittedName>
        <fullName evidence="6">Cdc-48.3</fullName>
    </submittedName>
</protein>
<dbReference type="CDD" id="cd19511">
    <property type="entry name" value="RecA-like_CDC48_r2-like"/>
    <property type="match status" value="1"/>
</dbReference>
<dbReference type="GO" id="GO:0005524">
    <property type="term" value="F:ATP binding"/>
    <property type="evidence" value="ECO:0007669"/>
    <property type="project" value="UniProtKB-KW"/>
</dbReference>
<reference evidence="6" key="2">
    <citation type="submission" date="2022-06" db="UniProtKB">
        <authorList>
            <consortium name="EnsemblMetazoa"/>
        </authorList>
    </citation>
    <scope>IDENTIFICATION</scope>
    <source>
        <strain evidence="6">PS312</strain>
    </source>
</reference>
<dbReference type="InterPro" id="IPR041569">
    <property type="entry name" value="AAA_lid_3"/>
</dbReference>
<keyword evidence="3" id="KW-0547">Nucleotide-binding</keyword>
<evidence type="ECO:0000256" key="2">
    <source>
        <dbReference type="ARBA" id="ARBA00022490"/>
    </source>
</evidence>
<keyword evidence="2" id="KW-0963">Cytoplasm</keyword>
<keyword evidence="4" id="KW-0067">ATP-binding</keyword>
<dbReference type="PANTHER" id="PTHR23077:SF27">
    <property type="entry name" value="ATPASE FAMILY GENE 2 PROTEIN HOMOLOG A"/>
    <property type="match status" value="1"/>
</dbReference>
<evidence type="ECO:0000313" key="6">
    <source>
        <dbReference type="EnsemblMetazoa" id="PPA27778.1"/>
    </source>
</evidence>
<evidence type="ECO:0000313" key="7">
    <source>
        <dbReference type="Proteomes" id="UP000005239"/>
    </source>
</evidence>
<accession>A0A8R1YLB4</accession>
<gene>
    <name evidence="6" type="primary">WBGene00117332</name>
</gene>
<organism evidence="6 7">
    <name type="scientific">Pristionchus pacificus</name>
    <name type="common">Parasitic nematode worm</name>
    <dbReference type="NCBI Taxonomy" id="54126"/>
    <lineage>
        <taxon>Eukaryota</taxon>
        <taxon>Metazoa</taxon>
        <taxon>Ecdysozoa</taxon>
        <taxon>Nematoda</taxon>
        <taxon>Chromadorea</taxon>
        <taxon>Rhabditida</taxon>
        <taxon>Rhabditina</taxon>
        <taxon>Diplogasteromorpha</taxon>
        <taxon>Diplogasteroidea</taxon>
        <taxon>Neodiplogasteridae</taxon>
        <taxon>Pristionchus</taxon>
    </lineage>
</organism>
<evidence type="ECO:0000256" key="3">
    <source>
        <dbReference type="ARBA" id="ARBA00022741"/>
    </source>
</evidence>
<dbReference type="PROSITE" id="PS00674">
    <property type="entry name" value="AAA"/>
    <property type="match status" value="1"/>
</dbReference>
<dbReference type="Proteomes" id="UP000005239">
    <property type="component" value="Unassembled WGS sequence"/>
</dbReference>
<dbReference type="SUPFAM" id="SSF52540">
    <property type="entry name" value="P-loop containing nucleoside triphosphate hydrolases"/>
    <property type="match status" value="2"/>
</dbReference>
<dbReference type="FunFam" id="3.40.50.300:FF:004904">
    <property type="entry name" value="Uncharacterized protein"/>
    <property type="match status" value="1"/>
</dbReference>
<dbReference type="FunFam" id="1.10.8.60:FF:000178">
    <property type="entry name" value="CDC48/VCP homolog, AAA superfamily"/>
    <property type="match status" value="1"/>
</dbReference>
<dbReference type="FunFam" id="3.30.70.330:FF:000748">
    <property type="entry name" value="RNA Binding Motif protein homolog"/>
    <property type="match status" value="1"/>
</dbReference>
<dbReference type="PANTHER" id="PTHR23077">
    <property type="entry name" value="AAA-FAMILY ATPASE"/>
    <property type="match status" value="1"/>
</dbReference>
<dbReference type="SUPFAM" id="SSF54928">
    <property type="entry name" value="RNA-binding domain, RBD"/>
    <property type="match status" value="1"/>
</dbReference>
<dbReference type="Pfam" id="PF17862">
    <property type="entry name" value="AAA_lid_3"/>
    <property type="match status" value="1"/>
</dbReference>
<dbReference type="InterPro" id="IPR012677">
    <property type="entry name" value="Nucleotide-bd_a/b_plait_sf"/>
</dbReference>
<dbReference type="Pfam" id="PF00004">
    <property type="entry name" value="AAA"/>
    <property type="match status" value="1"/>
</dbReference>
<dbReference type="GO" id="GO:0016887">
    <property type="term" value="F:ATP hydrolysis activity"/>
    <property type="evidence" value="ECO:0000318"/>
    <property type="project" value="GO_Central"/>
</dbReference>
<keyword evidence="7" id="KW-1185">Reference proteome</keyword>
<dbReference type="InterPro" id="IPR027417">
    <property type="entry name" value="P-loop_NTPase"/>
</dbReference>
<dbReference type="PROSITE" id="PS50102">
    <property type="entry name" value="RRM"/>
    <property type="match status" value="1"/>
</dbReference>
<dbReference type="EnsemblMetazoa" id="PPA27778.1">
    <property type="protein sequence ID" value="PPA27778.1"/>
    <property type="gene ID" value="WBGene00117332"/>
</dbReference>
<dbReference type="InterPro" id="IPR003960">
    <property type="entry name" value="ATPase_AAA_CS"/>
</dbReference>
<dbReference type="GO" id="GO:0003723">
    <property type="term" value="F:RNA binding"/>
    <property type="evidence" value="ECO:0007669"/>
    <property type="project" value="UniProtKB-UniRule"/>
</dbReference>
<dbReference type="SMART" id="SM00360">
    <property type="entry name" value="RRM"/>
    <property type="match status" value="1"/>
</dbReference>
<dbReference type="InterPro" id="IPR003593">
    <property type="entry name" value="AAA+_ATPase"/>
</dbReference>
<dbReference type="GO" id="GO:0042273">
    <property type="term" value="P:ribosomal large subunit biogenesis"/>
    <property type="evidence" value="ECO:0000318"/>
    <property type="project" value="GO_Central"/>
</dbReference>
<dbReference type="GO" id="GO:0005737">
    <property type="term" value="C:cytoplasm"/>
    <property type="evidence" value="ECO:0000318"/>
    <property type="project" value="GO_Central"/>
</dbReference>
<sequence length="881" mass="95381">MFIYLALVTTIALSNFLHFQLTVVNTPRYKMAHMGGSPRFSVYVGNIPYQTTEDDLGNFFSQAGHVTNVRLVIDRETGRPKGFGFCEFADEQSAQNAISQFNGADFNGRSLRMSSHKKKATAIVECGRCGCSVLAKDDSKHKETCDGDPYSDEERSLVVSQVFLRGSVQHIAEVEGDLPENTFGWAKRNIVLVHPSTLRALDVQPRQPVVVFYPSGAVSTALLWPSSQVSPLRIWLKDGPKEQQVEIRVLREPLLRSSLQLRVEGAEGMGAEGLAALQQYLQVSIGTVSIHTVFVKAYLRGGYLLSTTHPLTLSFCGRQLSLSPAHPAADAALLDAAIDSLTLEDGDAPKGPPPMPPVIHVSASCTLSLTTRPSTASLPLSSLSWDAIPGLTEAKTTLHQLVIEPRSVGLQPCSVVLYGLPGTGKSLLLQALGTQLAATVVGSLSELVDSLPLAEMDGASTSSFSPPSSSSSLLIADVNDLPTDKEHIIYRLIPEAIGRGLTMVLGVRSIDDLPLPIRVRFAGEIETGAPSEQERAAILRNLVNKLTDEDAEDLARRTHAFTAGDLVSMARVAACDYAHGGLSGTPEGAMAALTEARARIRPTGLRQFALEVPTVQWKDIAGNEELKMEIEQAVIWPLRHRDSFIKYGIAPPSGILLYGPPGCSKTLIARALAHESKMNFISVKGPELFSKWVGDSEKAIRQLFARARQVRPSIVFFDEIDAVGTTRGANSSGGGVNERVLAQLLTELDGLESNEGVVLLAATNRPDQLDSALLRPGRLDRALYVPLPTPKTREALLHLRSTKIPFDDTVDLSSIVSRTDLYSGAELVAVCQTAALAAMRDDTVHNHKVHPRHFDIALSAVRPRTDRKMLLMYDKFAAGAE</sequence>
<dbReference type="Gene3D" id="1.10.8.60">
    <property type="match status" value="2"/>
</dbReference>
<evidence type="ECO:0000256" key="1">
    <source>
        <dbReference type="ARBA" id="ARBA00004496"/>
    </source>
</evidence>
<dbReference type="InterPro" id="IPR035979">
    <property type="entry name" value="RBD_domain_sf"/>
</dbReference>
<dbReference type="FunFam" id="3.40.50.300:FF:000567">
    <property type="entry name" value="ATPase, AAA family protein"/>
    <property type="match status" value="1"/>
</dbReference>
<reference evidence="7" key="1">
    <citation type="journal article" date="2008" name="Nat. Genet.">
        <title>The Pristionchus pacificus genome provides a unique perspective on nematode lifestyle and parasitism.</title>
        <authorList>
            <person name="Dieterich C."/>
            <person name="Clifton S.W."/>
            <person name="Schuster L.N."/>
            <person name="Chinwalla A."/>
            <person name="Delehaunty K."/>
            <person name="Dinkelacker I."/>
            <person name="Fulton L."/>
            <person name="Fulton R."/>
            <person name="Godfrey J."/>
            <person name="Minx P."/>
            <person name="Mitreva M."/>
            <person name="Roeseler W."/>
            <person name="Tian H."/>
            <person name="Witte H."/>
            <person name="Yang S.P."/>
            <person name="Wilson R.K."/>
            <person name="Sommer R.J."/>
        </authorList>
    </citation>
    <scope>NUCLEOTIDE SEQUENCE [LARGE SCALE GENOMIC DNA]</scope>
    <source>
        <strain evidence="7">PS312</strain>
    </source>
</reference>
<comment type="similarity">
    <text evidence="5">Belongs to the AAA ATPase family. AFG2 subfamily.</text>
</comment>
<dbReference type="Gene3D" id="3.30.70.330">
    <property type="match status" value="1"/>
</dbReference>
<dbReference type="Pfam" id="PF00076">
    <property type="entry name" value="RRM_1"/>
    <property type="match status" value="1"/>
</dbReference>
<evidence type="ECO:0000256" key="5">
    <source>
        <dbReference type="ARBA" id="ARBA00061477"/>
    </source>
</evidence>
<proteinExistence type="inferred from homology"/>
<dbReference type="Gene3D" id="3.40.50.300">
    <property type="entry name" value="P-loop containing nucleotide triphosphate hydrolases"/>
    <property type="match status" value="2"/>
</dbReference>
<dbReference type="AlphaFoldDB" id="A0A2A6BMN0"/>
<dbReference type="InterPro" id="IPR003959">
    <property type="entry name" value="ATPase_AAA_core"/>
</dbReference>
<accession>A0A2A6BMN0</accession>
<dbReference type="InterPro" id="IPR050168">
    <property type="entry name" value="AAA_ATPase_domain"/>
</dbReference>
<dbReference type="InterPro" id="IPR000504">
    <property type="entry name" value="RRM_dom"/>
</dbReference>
<dbReference type="SMART" id="SM00382">
    <property type="entry name" value="AAA"/>
    <property type="match status" value="2"/>
</dbReference>
<evidence type="ECO:0000256" key="4">
    <source>
        <dbReference type="ARBA" id="ARBA00022840"/>
    </source>
</evidence>